<dbReference type="InterPro" id="IPR003675">
    <property type="entry name" value="Rce1/LyrA-like_dom"/>
</dbReference>
<protein>
    <recommendedName>
        <fullName evidence="2">CAAX prenyl protease 2/Lysostaphin resistance protein A-like domain-containing protein</fullName>
    </recommendedName>
</protein>
<feature type="transmembrane region" description="Helical" evidence="1">
    <location>
        <begin position="172"/>
        <end position="190"/>
    </location>
</feature>
<feature type="transmembrane region" description="Helical" evidence="1">
    <location>
        <begin position="51"/>
        <end position="71"/>
    </location>
</feature>
<keyword evidence="1" id="KW-0812">Transmembrane</keyword>
<feature type="transmembrane region" description="Helical" evidence="1">
    <location>
        <begin position="196"/>
        <end position="217"/>
    </location>
</feature>
<keyword evidence="4" id="KW-1185">Reference proteome</keyword>
<dbReference type="RefSeq" id="WP_281819386.1">
    <property type="nucleotide sequence ID" value="NZ_BRLB01000024.1"/>
</dbReference>
<keyword evidence="1" id="KW-1133">Transmembrane helix</keyword>
<keyword evidence="1" id="KW-0472">Membrane</keyword>
<dbReference type="AlphaFoldDB" id="A0A9W6DGV1"/>
<accession>A0A9W6DGV1</accession>
<evidence type="ECO:0000313" key="3">
    <source>
        <dbReference type="EMBL" id="GKX32010.1"/>
    </source>
</evidence>
<comment type="caution">
    <text evidence="3">The sequence shown here is derived from an EMBL/GenBank/DDBJ whole genome shotgun (WGS) entry which is preliminary data.</text>
</comment>
<feature type="domain" description="CAAX prenyl protease 2/Lysostaphin resistance protein A-like" evidence="2">
    <location>
        <begin position="143"/>
        <end position="231"/>
    </location>
</feature>
<sequence length="242" mass="26639">MTNIYSVLLTGFICLFLWIFIFKQSYSNTYIKNRISLIISSVFGISPSYSYSVFATFLYCILPTISCFVVAGIADIRISDLFSLNDIPISTVIIMLGIVASMSLISMFVMIAMKIVPKIDIVGEMSSVVWIKGVFQVPKKIAWLLPFLSASFEELFFRGVLLKSLISNGMNIILAISVVTLAFVLNQVLLTNTITQALVLGFSSIFISVIGSILFLASGSIIPSMIVHASFAGFYVNKNELD</sequence>
<evidence type="ECO:0000256" key="1">
    <source>
        <dbReference type="SAM" id="Phobius"/>
    </source>
</evidence>
<name>A0A9W6DGV1_9FIRM</name>
<gene>
    <name evidence="3" type="ORF">SH1V18_44900</name>
</gene>
<proteinExistence type="predicted"/>
<evidence type="ECO:0000259" key="2">
    <source>
        <dbReference type="Pfam" id="PF02517"/>
    </source>
</evidence>
<dbReference type="GO" id="GO:0004175">
    <property type="term" value="F:endopeptidase activity"/>
    <property type="evidence" value="ECO:0007669"/>
    <property type="project" value="UniProtKB-ARBA"/>
</dbReference>
<dbReference type="GO" id="GO:0080120">
    <property type="term" value="P:CAAX-box protein maturation"/>
    <property type="evidence" value="ECO:0007669"/>
    <property type="project" value="UniProtKB-ARBA"/>
</dbReference>
<dbReference type="EMBL" id="BRLB01000024">
    <property type="protein sequence ID" value="GKX32010.1"/>
    <property type="molecule type" value="Genomic_DNA"/>
</dbReference>
<dbReference type="Proteomes" id="UP001144256">
    <property type="component" value="Unassembled WGS sequence"/>
</dbReference>
<dbReference type="Pfam" id="PF02517">
    <property type="entry name" value="Rce1-like"/>
    <property type="match status" value="1"/>
</dbReference>
<feature type="transmembrane region" description="Helical" evidence="1">
    <location>
        <begin position="92"/>
        <end position="116"/>
    </location>
</feature>
<evidence type="ECO:0000313" key="4">
    <source>
        <dbReference type="Proteomes" id="UP001144256"/>
    </source>
</evidence>
<reference evidence="3" key="1">
    <citation type="submission" date="2022-06" db="EMBL/GenBank/DDBJ databases">
        <title>Vallitalea longa sp. nov., an anaerobic bacterium isolated from marine sediment.</title>
        <authorList>
            <person name="Hirano S."/>
            <person name="Terahara T."/>
            <person name="Mori K."/>
            <person name="Hamada M."/>
            <person name="Matsumoto R."/>
            <person name="Kobayashi T."/>
        </authorList>
    </citation>
    <scope>NUCLEOTIDE SEQUENCE</scope>
    <source>
        <strain evidence="3">SH18-1</strain>
    </source>
</reference>
<organism evidence="3 4">
    <name type="scientific">Vallitalea longa</name>
    <dbReference type="NCBI Taxonomy" id="2936439"/>
    <lineage>
        <taxon>Bacteria</taxon>
        <taxon>Bacillati</taxon>
        <taxon>Bacillota</taxon>
        <taxon>Clostridia</taxon>
        <taxon>Lachnospirales</taxon>
        <taxon>Vallitaleaceae</taxon>
        <taxon>Vallitalea</taxon>
    </lineage>
</organism>